<evidence type="ECO:0000256" key="1">
    <source>
        <dbReference type="SAM" id="MobiDB-lite"/>
    </source>
</evidence>
<name>A0A0F7SLI3_PHARH</name>
<dbReference type="EMBL" id="LN483142">
    <property type="protein sequence ID" value="CED82937.1"/>
    <property type="molecule type" value="Genomic_DNA"/>
</dbReference>
<protein>
    <submittedName>
        <fullName evidence="2">Uncharacterized protein</fullName>
    </submittedName>
</protein>
<feature type="compositionally biased region" description="Polar residues" evidence="1">
    <location>
        <begin position="70"/>
        <end position="83"/>
    </location>
</feature>
<proteinExistence type="predicted"/>
<organism evidence="2">
    <name type="scientific">Phaffia rhodozyma</name>
    <name type="common">Yeast</name>
    <name type="synonym">Xanthophyllomyces dendrorhous</name>
    <dbReference type="NCBI Taxonomy" id="264483"/>
    <lineage>
        <taxon>Eukaryota</taxon>
        <taxon>Fungi</taxon>
        <taxon>Dikarya</taxon>
        <taxon>Basidiomycota</taxon>
        <taxon>Agaricomycotina</taxon>
        <taxon>Tremellomycetes</taxon>
        <taxon>Cystofilobasidiales</taxon>
        <taxon>Mrakiaceae</taxon>
        <taxon>Phaffia</taxon>
    </lineage>
</organism>
<reference evidence="2" key="1">
    <citation type="submission" date="2014-08" db="EMBL/GenBank/DDBJ databases">
        <authorList>
            <person name="Sharma Rahul"/>
            <person name="Thines Marco"/>
        </authorList>
    </citation>
    <scope>NUCLEOTIDE SEQUENCE</scope>
</reference>
<accession>A0A0F7SLI3</accession>
<sequence>MQLTRALKQSFRIRPSLGLAPPFAHLRFTLPSGRFKSFSSSDSAPVQTGIEGSPTTKSMKETSEGPTPIDKTSTNQPLTSHATSLPSSLQPPAPPGITQTSKDSQTEEGAQGKGKRTIAERDAEMMQKLLDRDGGQSTLSTEDGAWTGLKTHVKNNMFRVI</sequence>
<feature type="region of interest" description="Disordered" evidence="1">
    <location>
        <begin position="36"/>
        <end position="119"/>
    </location>
</feature>
<evidence type="ECO:0000313" key="2">
    <source>
        <dbReference type="EMBL" id="CED82937.1"/>
    </source>
</evidence>
<dbReference type="AlphaFoldDB" id="A0A0F7SLI3"/>